<reference evidence="1 2" key="1">
    <citation type="journal article" date="2019" name="Sci. Rep.">
        <title>Orb-weaving spider Araneus ventricosus genome elucidates the spidroin gene catalogue.</title>
        <authorList>
            <person name="Kono N."/>
            <person name="Nakamura H."/>
            <person name="Ohtoshi R."/>
            <person name="Moran D.A.P."/>
            <person name="Shinohara A."/>
            <person name="Yoshida Y."/>
            <person name="Fujiwara M."/>
            <person name="Mori M."/>
            <person name="Tomita M."/>
            <person name="Arakawa K."/>
        </authorList>
    </citation>
    <scope>NUCLEOTIDE SEQUENCE [LARGE SCALE GENOMIC DNA]</scope>
</reference>
<protein>
    <submittedName>
        <fullName evidence="1">Uncharacterized protein</fullName>
    </submittedName>
</protein>
<organism evidence="1 2">
    <name type="scientific">Araneus ventricosus</name>
    <name type="common">Orbweaver spider</name>
    <name type="synonym">Epeira ventricosa</name>
    <dbReference type="NCBI Taxonomy" id="182803"/>
    <lineage>
        <taxon>Eukaryota</taxon>
        <taxon>Metazoa</taxon>
        <taxon>Ecdysozoa</taxon>
        <taxon>Arthropoda</taxon>
        <taxon>Chelicerata</taxon>
        <taxon>Arachnida</taxon>
        <taxon>Araneae</taxon>
        <taxon>Araneomorphae</taxon>
        <taxon>Entelegynae</taxon>
        <taxon>Araneoidea</taxon>
        <taxon>Araneidae</taxon>
        <taxon>Araneus</taxon>
    </lineage>
</organism>
<dbReference type="Proteomes" id="UP000499080">
    <property type="component" value="Unassembled WGS sequence"/>
</dbReference>
<evidence type="ECO:0000313" key="2">
    <source>
        <dbReference type="Proteomes" id="UP000499080"/>
    </source>
</evidence>
<dbReference type="EMBL" id="BGPR01015908">
    <property type="protein sequence ID" value="GBN71084.1"/>
    <property type="molecule type" value="Genomic_DNA"/>
</dbReference>
<name>A0A4Y2R5R4_ARAVE</name>
<dbReference type="AlphaFoldDB" id="A0A4Y2R5R4"/>
<proteinExistence type="predicted"/>
<sequence length="92" mass="10125">MAISQTRRIGNILSLSPFPTQSICRSLWNDLRVRTIGGTGSPRSSPIGEAESLTRNEFVPSGRTRVLSFLLRIRIFGFVPAGVNELSLLQIP</sequence>
<keyword evidence="2" id="KW-1185">Reference proteome</keyword>
<comment type="caution">
    <text evidence="1">The sequence shown here is derived from an EMBL/GenBank/DDBJ whole genome shotgun (WGS) entry which is preliminary data.</text>
</comment>
<gene>
    <name evidence="1" type="ORF">AVEN_17483_1</name>
</gene>
<accession>A0A4Y2R5R4</accession>
<evidence type="ECO:0000313" key="1">
    <source>
        <dbReference type="EMBL" id="GBN71084.1"/>
    </source>
</evidence>